<organism evidence="3 4">
    <name type="scientific">Natrinema ejinorense</name>
    <dbReference type="NCBI Taxonomy" id="373386"/>
    <lineage>
        <taxon>Archaea</taxon>
        <taxon>Methanobacteriati</taxon>
        <taxon>Methanobacteriota</taxon>
        <taxon>Stenosarchaea group</taxon>
        <taxon>Halobacteria</taxon>
        <taxon>Halobacteriales</taxon>
        <taxon>Natrialbaceae</taxon>
        <taxon>Natrinema</taxon>
    </lineage>
</organism>
<dbReference type="SUPFAM" id="SSF51556">
    <property type="entry name" value="Metallo-dependent hydrolases"/>
    <property type="match status" value="1"/>
</dbReference>
<comment type="caution">
    <text evidence="3">The sequence shown here is derived from an EMBL/GenBank/DDBJ whole genome shotgun (WGS) entry which is preliminary data.</text>
</comment>
<feature type="domain" description="Amidohydrolase-related" evidence="2">
    <location>
        <begin position="70"/>
        <end position="317"/>
    </location>
</feature>
<keyword evidence="1" id="KW-0456">Lyase</keyword>
<name>A0A2A5QPY2_9EURY</name>
<proteinExistence type="predicted"/>
<protein>
    <recommendedName>
        <fullName evidence="2">Amidohydrolase-related domain-containing protein</fullName>
    </recommendedName>
</protein>
<dbReference type="EMBL" id="NXNI01000002">
    <property type="protein sequence ID" value="PCR88887.1"/>
    <property type="molecule type" value="Genomic_DNA"/>
</dbReference>
<evidence type="ECO:0000259" key="2">
    <source>
        <dbReference type="Pfam" id="PF04909"/>
    </source>
</evidence>
<dbReference type="Gene3D" id="3.20.20.140">
    <property type="entry name" value="Metal-dependent hydrolases"/>
    <property type="match status" value="1"/>
</dbReference>
<keyword evidence="4" id="KW-1185">Reference proteome</keyword>
<dbReference type="GO" id="GO:0016787">
    <property type="term" value="F:hydrolase activity"/>
    <property type="evidence" value="ECO:0007669"/>
    <property type="project" value="InterPro"/>
</dbReference>
<evidence type="ECO:0000313" key="3">
    <source>
        <dbReference type="EMBL" id="PCR88887.1"/>
    </source>
</evidence>
<dbReference type="InterPro" id="IPR032466">
    <property type="entry name" value="Metal_Hydrolase"/>
</dbReference>
<dbReference type="PANTHER" id="PTHR21240">
    <property type="entry name" value="2-AMINO-3-CARBOXYLMUCONATE-6-SEMIALDEHYDE DECARBOXYLASE"/>
    <property type="match status" value="1"/>
</dbReference>
<dbReference type="GO" id="GO:0005829">
    <property type="term" value="C:cytosol"/>
    <property type="evidence" value="ECO:0007669"/>
    <property type="project" value="TreeGrafter"/>
</dbReference>
<dbReference type="PANTHER" id="PTHR21240:SF30">
    <property type="entry name" value="AMIDOHYDROLASE-RELATED DOMAIN-CONTAINING PROTEIN-RELATED"/>
    <property type="match status" value="1"/>
</dbReference>
<dbReference type="InterPro" id="IPR006680">
    <property type="entry name" value="Amidohydro-rel"/>
</dbReference>
<dbReference type="Pfam" id="PF04909">
    <property type="entry name" value="Amidohydro_2"/>
    <property type="match status" value="1"/>
</dbReference>
<sequence>MPQNTVADRDFPIVDFGAHLVTSVPDSMKALDDIIGPIHRDPVQTIERYEAAGIDRLVLSQPPFMGHDDVEETAAANDELLEIIEEHEQLYGLAALPVGAGGDAAAEELERCLDAGYHGGALETTSHGIKLSDEEVRSVFDVASREGAPLLVHPKIDDSLHPDVLDDKYRLNAIFGREAALSESIFEMIHMGILDDYPDLDLVFHHLGGNIASMLGRVHLHHDIGRWPGQEHIKPYNEFKQQLEERIYIDSSGFFGYHAPVRTALEELPSSQVVFGTDAPYEGRSSDELNRFATVVTDVASQTDAAAVLGGNTLDLLANVDE</sequence>
<dbReference type="Proteomes" id="UP000219689">
    <property type="component" value="Unassembled WGS sequence"/>
</dbReference>
<reference evidence="3 4" key="1">
    <citation type="submission" date="2017-09" db="EMBL/GenBank/DDBJ databases">
        <title>Genome sequences of Natrinema ejinorence JCM 13890T.</title>
        <authorList>
            <person name="Roh S.W."/>
            <person name="Kim Y.B."/>
            <person name="Kim J.Y."/>
        </authorList>
    </citation>
    <scope>NUCLEOTIDE SEQUENCE [LARGE SCALE GENOMIC DNA]</scope>
    <source>
        <strain evidence="3 4">JCM 13890</strain>
    </source>
</reference>
<dbReference type="OrthoDB" id="34429at2157"/>
<dbReference type="InterPro" id="IPR032465">
    <property type="entry name" value="ACMSD"/>
</dbReference>
<dbReference type="GO" id="GO:0016831">
    <property type="term" value="F:carboxy-lyase activity"/>
    <property type="evidence" value="ECO:0007669"/>
    <property type="project" value="InterPro"/>
</dbReference>
<gene>
    <name evidence="3" type="ORF">CP557_20620</name>
</gene>
<dbReference type="AlphaFoldDB" id="A0A2A5QPY2"/>
<dbReference type="RefSeq" id="WP_097381904.1">
    <property type="nucleotide sequence ID" value="NZ_NXNI01000002.1"/>
</dbReference>
<accession>A0A2A5QPY2</accession>
<dbReference type="GO" id="GO:0019748">
    <property type="term" value="P:secondary metabolic process"/>
    <property type="evidence" value="ECO:0007669"/>
    <property type="project" value="TreeGrafter"/>
</dbReference>
<evidence type="ECO:0000313" key="4">
    <source>
        <dbReference type="Proteomes" id="UP000219689"/>
    </source>
</evidence>
<evidence type="ECO:0000256" key="1">
    <source>
        <dbReference type="ARBA" id="ARBA00023239"/>
    </source>
</evidence>